<protein>
    <submittedName>
        <fullName evidence="1">Trypsin-like peptidase domain-containing protein</fullName>
    </submittedName>
</protein>
<sequence>MKNLFIVYILLLVTETSFCQVPHITEQLTYNSIRIETDKAVGTGFFFNFKVENDSTKHIPVIITNKHVIQGATKIFLYFRKSINGSPENGNAFIYEIPNSSKTVVQHPSTNIDLVAIPIGQILQQAQKNNTFIYTVGFSENEIPNDEFQKKEFKTFEEIFMIGYPNGLWDETNNMPIVRKGITATPSYLDYNGKKEFLIDIAAFGGSSGSPIFQYNDSGFVDKKGNAQFGASRLFLLGILYAGPLYTVNGEVLKAIPGTYSEKVKSEMPMNLGYVIKSSEILEFKKVLK</sequence>
<dbReference type="Pfam" id="PF13365">
    <property type="entry name" value="Trypsin_2"/>
    <property type="match status" value="1"/>
</dbReference>
<dbReference type="Proteomes" id="UP000184020">
    <property type="component" value="Unassembled WGS sequence"/>
</dbReference>
<reference evidence="2" key="1">
    <citation type="submission" date="2016-11" db="EMBL/GenBank/DDBJ databases">
        <authorList>
            <person name="Varghese N."/>
            <person name="Submissions S."/>
        </authorList>
    </citation>
    <scope>NUCLEOTIDE SEQUENCE [LARGE SCALE GENOMIC DNA]</scope>
    <source>
        <strain evidence="2">DSM 17659</strain>
    </source>
</reference>
<dbReference type="AlphaFoldDB" id="A0A1M5FPG5"/>
<dbReference type="InterPro" id="IPR009003">
    <property type="entry name" value="Peptidase_S1_PA"/>
</dbReference>
<dbReference type="InterPro" id="IPR043504">
    <property type="entry name" value="Peptidase_S1_PA_chymotrypsin"/>
</dbReference>
<proteinExistence type="predicted"/>
<keyword evidence="2" id="KW-1185">Reference proteome</keyword>
<accession>A0A1M5FPG5</accession>
<dbReference type="Gene3D" id="2.40.10.10">
    <property type="entry name" value="Trypsin-like serine proteases"/>
    <property type="match status" value="2"/>
</dbReference>
<evidence type="ECO:0000313" key="2">
    <source>
        <dbReference type="Proteomes" id="UP000184020"/>
    </source>
</evidence>
<dbReference type="EMBL" id="FQWF01000001">
    <property type="protein sequence ID" value="SHF93398.1"/>
    <property type="molecule type" value="Genomic_DNA"/>
</dbReference>
<dbReference type="RefSeq" id="WP_084118257.1">
    <property type="nucleotide sequence ID" value="NZ_FQWF01000001.1"/>
</dbReference>
<name>A0A1M5FPG5_9FLAO</name>
<gene>
    <name evidence="1" type="ORF">SAMN05444372_101231</name>
</gene>
<evidence type="ECO:0000313" key="1">
    <source>
        <dbReference type="EMBL" id="SHF93398.1"/>
    </source>
</evidence>
<dbReference type="STRING" id="229205.SAMN05444372_101231"/>
<dbReference type="SUPFAM" id="SSF50494">
    <property type="entry name" value="Trypsin-like serine proteases"/>
    <property type="match status" value="1"/>
</dbReference>
<organism evidence="1 2">
    <name type="scientific">Flavobacterium micromati</name>
    <dbReference type="NCBI Taxonomy" id="229205"/>
    <lineage>
        <taxon>Bacteria</taxon>
        <taxon>Pseudomonadati</taxon>
        <taxon>Bacteroidota</taxon>
        <taxon>Flavobacteriia</taxon>
        <taxon>Flavobacteriales</taxon>
        <taxon>Flavobacteriaceae</taxon>
        <taxon>Flavobacterium</taxon>
    </lineage>
</organism>
<dbReference type="OrthoDB" id="4696264at2"/>